<sequence>MPGHDAVVALLDLSHPLTTGMPVHPGDPEVRAVPAATLERDGCNVLAVGLGSHTGTHLDAPFHVHADGARLDELPLELLTGPAVVVDVQGCAPGSAIGWEHLAPHAGRLRPGVVVLLHTGWSARWGEPRYFADHPWLTTDAARRIVAAGVRVLGVDTASPDPAGSLDVHRVVLGAGGVIVENLTGLARLATLPDPHVGFFPLPLAGADGAPVRALAWPGTPAAGQVDMP</sequence>
<proteinExistence type="predicted"/>
<name>A0A2S6ISJ6_9ACTN</name>
<dbReference type="Pfam" id="PF04199">
    <property type="entry name" value="Cyclase"/>
    <property type="match status" value="1"/>
</dbReference>
<dbReference type="EMBL" id="PTJD01000004">
    <property type="protein sequence ID" value="PPK97219.1"/>
    <property type="molecule type" value="Genomic_DNA"/>
</dbReference>
<keyword evidence="2" id="KW-1185">Reference proteome</keyword>
<reference evidence="1 2" key="1">
    <citation type="submission" date="2018-02" db="EMBL/GenBank/DDBJ databases">
        <title>Genomic Encyclopedia of Archaeal and Bacterial Type Strains, Phase II (KMG-II): from individual species to whole genera.</title>
        <authorList>
            <person name="Goeker M."/>
        </authorList>
    </citation>
    <scope>NUCLEOTIDE SEQUENCE [LARGE SCALE GENOMIC DNA]</scope>
    <source>
        <strain evidence="1 2">DSM 22857</strain>
    </source>
</reference>
<dbReference type="PANTHER" id="PTHR31118:SF32">
    <property type="entry name" value="KYNURENINE FORMAMIDASE"/>
    <property type="match status" value="1"/>
</dbReference>
<protein>
    <submittedName>
        <fullName evidence="1">Kynurenine formamidase</fullName>
    </submittedName>
</protein>
<dbReference type="GO" id="GO:0004061">
    <property type="term" value="F:arylformamidase activity"/>
    <property type="evidence" value="ECO:0007669"/>
    <property type="project" value="InterPro"/>
</dbReference>
<dbReference type="PANTHER" id="PTHR31118">
    <property type="entry name" value="CYCLASE-LIKE PROTEIN 2"/>
    <property type="match status" value="1"/>
</dbReference>
<dbReference type="AlphaFoldDB" id="A0A2S6ISJ6"/>
<dbReference type="Gene3D" id="3.50.30.50">
    <property type="entry name" value="Putative cyclase"/>
    <property type="match status" value="1"/>
</dbReference>
<evidence type="ECO:0000313" key="1">
    <source>
        <dbReference type="EMBL" id="PPK97219.1"/>
    </source>
</evidence>
<organism evidence="1 2">
    <name type="scientific">Kineococcus xinjiangensis</name>
    <dbReference type="NCBI Taxonomy" id="512762"/>
    <lineage>
        <taxon>Bacteria</taxon>
        <taxon>Bacillati</taxon>
        <taxon>Actinomycetota</taxon>
        <taxon>Actinomycetes</taxon>
        <taxon>Kineosporiales</taxon>
        <taxon>Kineosporiaceae</taxon>
        <taxon>Kineococcus</taxon>
    </lineage>
</organism>
<dbReference type="GO" id="GO:0019441">
    <property type="term" value="P:L-tryptophan catabolic process to kynurenine"/>
    <property type="evidence" value="ECO:0007669"/>
    <property type="project" value="InterPro"/>
</dbReference>
<dbReference type="InterPro" id="IPR007325">
    <property type="entry name" value="KFase/CYL"/>
</dbReference>
<dbReference type="SUPFAM" id="SSF102198">
    <property type="entry name" value="Putative cyclase"/>
    <property type="match status" value="1"/>
</dbReference>
<dbReference type="Proteomes" id="UP000239485">
    <property type="component" value="Unassembled WGS sequence"/>
</dbReference>
<dbReference type="InterPro" id="IPR037175">
    <property type="entry name" value="KFase_sf"/>
</dbReference>
<comment type="caution">
    <text evidence="1">The sequence shown here is derived from an EMBL/GenBank/DDBJ whole genome shotgun (WGS) entry which is preliminary data.</text>
</comment>
<evidence type="ECO:0000313" key="2">
    <source>
        <dbReference type="Proteomes" id="UP000239485"/>
    </source>
</evidence>
<gene>
    <name evidence="1" type="ORF">CLV92_10434</name>
</gene>
<accession>A0A2S6ISJ6</accession>